<comment type="catalytic activity">
    <reaction evidence="2">
        <text>2 GTP = 3',3'-c-di-GMP + 2 diphosphate</text>
        <dbReference type="Rhea" id="RHEA:24898"/>
        <dbReference type="ChEBI" id="CHEBI:33019"/>
        <dbReference type="ChEBI" id="CHEBI:37565"/>
        <dbReference type="ChEBI" id="CHEBI:58805"/>
        <dbReference type="EC" id="2.7.7.65"/>
    </reaction>
</comment>
<feature type="transmembrane region" description="Helical" evidence="3">
    <location>
        <begin position="178"/>
        <end position="201"/>
    </location>
</feature>
<proteinExistence type="predicted"/>
<reference evidence="5 6" key="1">
    <citation type="submission" date="2019-08" db="EMBL/GenBank/DDBJ databases">
        <title>Complete genome sequence of Terriglobus albidus strain ORNL.</title>
        <authorList>
            <person name="Podar M."/>
        </authorList>
    </citation>
    <scope>NUCLEOTIDE SEQUENCE [LARGE SCALE GENOMIC DNA]</scope>
    <source>
        <strain evidence="5 6">ORNL</strain>
    </source>
</reference>
<feature type="transmembrane region" description="Helical" evidence="3">
    <location>
        <begin position="152"/>
        <end position="172"/>
    </location>
</feature>
<organism evidence="5 6">
    <name type="scientific">Terriglobus albidus</name>
    <dbReference type="NCBI Taxonomy" id="1592106"/>
    <lineage>
        <taxon>Bacteria</taxon>
        <taxon>Pseudomonadati</taxon>
        <taxon>Acidobacteriota</taxon>
        <taxon>Terriglobia</taxon>
        <taxon>Terriglobales</taxon>
        <taxon>Acidobacteriaceae</taxon>
        <taxon>Terriglobus</taxon>
    </lineage>
</organism>
<feature type="transmembrane region" description="Helical" evidence="3">
    <location>
        <begin position="116"/>
        <end position="140"/>
    </location>
</feature>
<dbReference type="Pfam" id="PF00990">
    <property type="entry name" value="GGDEF"/>
    <property type="match status" value="1"/>
</dbReference>
<dbReference type="EMBL" id="CP042806">
    <property type="protein sequence ID" value="QEE30968.1"/>
    <property type="molecule type" value="Genomic_DNA"/>
</dbReference>
<keyword evidence="3" id="KW-1133">Transmembrane helix</keyword>
<dbReference type="EC" id="2.7.7.65" evidence="1"/>
<dbReference type="InterPro" id="IPR050469">
    <property type="entry name" value="Diguanylate_Cyclase"/>
</dbReference>
<dbReference type="SMART" id="SM00267">
    <property type="entry name" value="GGDEF"/>
    <property type="match status" value="1"/>
</dbReference>
<sequence length="382" mass="41692">MDINTLFFVESSLFFLFGLTMLVNSLANPGLRGAYWFVASNLAGGVALSLQGARAHLPVTIGIVLSNLLFVTQLVCLNRAVTAFLGRMERMWIAVLGVCMVGMCGVAYFSLVHPDIGVRVAVISAMMAAPALMTAWVLFGPAAPGVRTASRLLGSVFLFFAAVTSVRGYAVYRFHVPSFYFIWLDLIVIAGIAFGFIWMSAAQLREDLERQAMTDPLTGVLNRRAVEREVVELLQRSAKTGGTISALMLDMDHFKGINDRFGHHGGDKALLAVTHAIRRSVRGTDLVARLGGDEFMVVLPDTPMEMARMIAELIRGEVSSLRVQTETHQFQVRVSVGITTLVGQIVGLEDLIKQSDRALYEAKAAGRNRVFPSGEFEPAFMA</sequence>
<keyword evidence="3" id="KW-0472">Membrane</keyword>
<feature type="transmembrane region" description="Helical" evidence="3">
    <location>
        <begin position="92"/>
        <end position="110"/>
    </location>
</feature>
<feature type="domain" description="GGDEF" evidence="4">
    <location>
        <begin position="242"/>
        <end position="375"/>
    </location>
</feature>
<dbReference type="KEGG" id="talb:FTW19_24980"/>
<accession>A0A5B9EFZ4</accession>
<dbReference type="GO" id="GO:0052621">
    <property type="term" value="F:diguanylate cyclase activity"/>
    <property type="evidence" value="ECO:0007669"/>
    <property type="project" value="UniProtKB-EC"/>
</dbReference>
<evidence type="ECO:0000313" key="5">
    <source>
        <dbReference type="EMBL" id="QEE30968.1"/>
    </source>
</evidence>
<dbReference type="PANTHER" id="PTHR45138">
    <property type="entry name" value="REGULATORY COMPONENTS OF SENSORY TRANSDUCTION SYSTEM"/>
    <property type="match status" value="1"/>
</dbReference>
<evidence type="ECO:0000313" key="6">
    <source>
        <dbReference type="Proteomes" id="UP000321820"/>
    </source>
</evidence>
<dbReference type="Gene3D" id="3.30.70.270">
    <property type="match status" value="1"/>
</dbReference>
<dbReference type="InterPro" id="IPR000160">
    <property type="entry name" value="GGDEF_dom"/>
</dbReference>
<evidence type="ECO:0000256" key="2">
    <source>
        <dbReference type="ARBA" id="ARBA00034247"/>
    </source>
</evidence>
<dbReference type="RefSeq" id="WP_147650262.1">
    <property type="nucleotide sequence ID" value="NZ_CP042806.1"/>
</dbReference>
<dbReference type="NCBIfam" id="TIGR00254">
    <property type="entry name" value="GGDEF"/>
    <property type="match status" value="1"/>
</dbReference>
<dbReference type="InterPro" id="IPR029787">
    <property type="entry name" value="Nucleotide_cyclase"/>
</dbReference>
<gene>
    <name evidence="5" type="ORF">FTW19_24980</name>
</gene>
<feature type="transmembrane region" description="Helical" evidence="3">
    <location>
        <begin position="6"/>
        <end position="27"/>
    </location>
</feature>
<keyword evidence="3" id="KW-0812">Transmembrane</keyword>
<name>A0A5B9EFZ4_9BACT</name>
<dbReference type="FunFam" id="3.30.70.270:FF:000001">
    <property type="entry name" value="Diguanylate cyclase domain protein"/>
    <property type="match status" value="1"/>
</dbReference>
<dbReference type="Proteomes" id="UP000321820">
    <property type="component" value="Chromosome"/>
</dbReference>
<protein>
    <recommendedName>
        <fullName evidence="1">diguanylate cyclase</fullName>
        <ecNumber evidence="1">2.7.7.65</ecNumber>
    </recommendedName>
</protein>
<dbReference type="OrthoDB" id="115048at2"/>
<evidence type="ECO:0000259" key="4">
    <source>
        <dbReference type="PROSITE" id="PS50887"/>
    </source>
</evidence>
<dbReference type="InterPro" id="IPR043128">
    <property type="entry name" value="Rev_trsase/Diguanyl_cyclase"/>
</dbReference>
<evidence type="ECO:0000256" key="3">
    <source>
        <dbReference type="SAM" id="Phobius"/>
    </source>
</evidence>
<evidence type="ECO:0000256" key="1">
    <source>
        <dbReference type="ARBA" id="ARBA00012528"/>
    </source>
</evidence>
<dbReference type="PROSITE" id="PS50887">
    <property type="entry name" value="GGDEF"/>
    <property type="match status" value="1"/>
</dbReference>
<feature type="transmembrane region" description="Helical" evidence="3">
    <location>
        <begin position="59"/>
        <end position="80"/>
    </location>
</feature>
<dbReference type="AlphaFoldDB" id="A0A5B9EFZ4"/>
<keyword evidence="6" id="KW-1185">Reference proteome</keyword>
<dbReference type="SUPFAM" id="SSF55073">
    <property type="entry name" value="Nucleotide cyclase"/>
    <property type="match status" value="1"/>
</dbReference>
<dbReference type="CDD" id="cd01949">
    <property type="entry name" value="GGDEF"/>
    <property type="match status" value="1"/>
</dbReference>
<dbReference type="PANTHER" id="PTHR45138:SF9">
    <property type="entry name" value="DIGUANYLATE CYCLASE DGCM-RELATED"/>
    <property type="match status" value="1"/>
</dbReference>